<dbReference type="GO" id="GO:0004343">
    <property type="term" value="F:glucosamine 6-phosphate N-acetyltransferase activity"/>
    <property type="evidence" value="ECO:0007669"/>
    <property type="project" value="TreeGrafter"/>
</dbReference>
<name>A0A0G0ASZ7_9BACT</name>
<dbReference type="PANTHER" id="PTHR13355:SF11">
    <property type="entry name" value="GLUCOSAMINE 6-PHOSPHATE N-ACETYLTRANSFERASE"/>
    <property type="match status" value="1"/>
</dbReference>
<dbReference type="CDD" id="cd04301">
    <property type="entry name" value="NAT_SF"/>
    <property type="match status" value="1"/>
</dbReference>
<evidence type="ECO:0000313" key="2">
    <source>
        <dbReference type="EMBL" id="KKP60044.1"/>
    </source>
</evidence>
<proteinExistence type="predicted"/>
<sequence length="146" mass="16953">MSISYKEVKTINDFIDVIRIRTDIFIIEQKCPPGWEPDELDKKSIHFIAILDHEIVATARLREEPKNTAKIERMAVRKEHRGKGIGLGLTKYVLNQALKKGFKKIFIQAQLHAQKMYEKAGFKITSKPYDLWNLGIPHVDMEYVSK</sequence>
<dbReference type="Pfam" id="PF00583">
    <property type="entry name" value="Acetyltransf_1"/>
    <property type="match status" value="1"/>
</dbReference>
<dbReference type="EMBL" id="LBPP01000021">
    <property type="protein sequence ID" value="KKP60044.1"/>
    <property type="molecule type" value="Genomic_DNA"/>
</dbReference>
<reference evidence="2 3" key="1">
    <citation type="journal article" date="2015" name="Nature">
        <title>rRNA introns, odd ribosomes, and small enigmatic genomes across a large radiation of phyla.</title>
        <authorList>
            <person name="Brown C.T."/>
            <person name="Hug L.A."/>
            <person name="Thomas B.C."/>
            <person name="Sharon I."/>
            <person name="Castelle C.J."/>
            <person name="Singh A."/>
            <person name="Wilkins M.J."/>
            <person name="Williams K.H."/>
            <person name="Banfield J.F."/>
        </authorList>
    </citation>
    <scope>NUCLEOTIDE SEQUENCE [LARGE SCALE GENOMIC DNA]</scope>
</reference>
<dbReference type="InterPro" id="IPR000182">
    <property type="entry name" value="GNAT_dom"/>
</dbReference>
<accession>A0A0G0ASZ7</accession>
<evidence type="ECO:0000313" key="3">
    <source>
        <dbReference type="Proteomes" id="UP000034688"/>
    </source>
</evidence>
<dbReference type="InterPro" id="IPR016181">
    <property type="entry name" value="Acyl_CoA_acyltransferase"/>
</dbReference>
<dbReference type="STRING" id="1618477.UR54_C0021G0005"/>
<dbReference type="Gene3D" id="3.40.630.30">
    <property type="match status" value="1"/>
</dbReference>
<evidence type="ECO:0000259" key="1">
    <source>
        <dbReference type="PROSITE" id="PS51186"/>
    </source>
</evidence>
<dbReference type="InterPro" id="IPR039143">
    <property type="entry name" value="GNPNAT1-like"/>
</dbReference>
<comment type="caution">
    <text evidence="2">The sequence shown here is derived from an EMBL/GenBank/DDBJ whole genome shotgun (WGS) entry which is preliminary data.</text>
</comment>
<dbReference type="PANTHER" id="PTHR13355">
    <property type="entry name" value="GLUCOSAMINE 6-PHOSPHATE N-ACETYLTRANSFERASE"/>
    <property type="match status" value="1"/>
</dbReference>
<dbReference type="AlphaFoldDB" id="A0A0G0ASZ7"/>
<feature type="domain" description="N-acetyltransferase" evidence="1">
    <location>
        <begin position="3"/>
        <end position="146"/>
    </location>
</feature>
<gene>
    <name evidence="2" type="ORF">UR54_C0021G0005</name>
</gene>
<keyword evidence="2" id="KW-0808">Transferase</keyword>
<organism evidence="2 3">
    <name type="scientific">Candidatus Roizmanbacteria bacterium GW2011_GWA2_34_18</name>
    <dbReference type="NCBI Taxonomy" id="1618477"/>
    <lineage>
        <taxon>Bacteria</taxon>
        <taxon>Candidatus Roizmaniibacteriota</taxon>
    </lineage>
</organism>
<protein>
    <submittedName>
        <fullName evidence="2">Acetyltransferase, GNAT family</fullName>
    </submittedName>
</protein>
<dbReference type="PROSITE" id="PS51186">
    <property type="entry name" value="GNAT"/>
    <property type="match status" value="1"/>
</dbReference>
<dbReference type="Proteomes" id="UP000034688">
    <property type="component" value="Unassembled WGS sequence"/>
</dbReference>
<dbReference type="SUPFAM" id="SSF55729">
    <property type="entry name" value="Acyl-CoA N-acyltransferases (Nat)"/>
    <property type="match status" value="1"/>
</dbReference>